<evidence type="ECO:0000256" key="1">
    <source>
        <dbReference type="ARBA" id="ARBA00004370"/>
    </source>
</evidence>
<feature type="non-terminal residue" evidence="8">
    <location>
        <position position="1"/>
    </location>
</feature>
<gene>
    <name evidence="8" type="ORF">GSONMT00035919001</name>
</gene>
<dbReference type="PANTHER" id="PTHR12011:SF61">
    <property type="entry name" value="ADHESION G PROTEIN-COUPLED RECEPTOR L2"/>
    <property type="match status" value="1"/>
</dbReference>
<evidence type="ECO:0000256" key="6">
    <source>
        <dbReference type="SAM" id="SignalP"/>
    </source>
</evidence>
<evidence type="ECO:0000256" key="3">
    <source>
        <dbReference type="ARBA" id="ARBA00022989"/>
    </source>
</evidence>
<keyword evidence="5" id="KW-1015">Disulfide bond</keyword>
<evidence type="ECO:0000256" key="4">
    <source>
        <dbReference type="ARBA" id="ARBA00023136"/>
    </source>
</evidence>
<dbReference type="Pfam" id="PF01825">
    <property type="entry name" value="GPS"/>
    <property type="match status" value="1"/>
</dbReference>
<dbReference type="AlphaFoldDB" id="A0A060ZAL2"/>
<comment type="subcellular location">
    <subcellularLocation>
        <location evidence="1">Membrane</location>
    </subcellularLocation>
</comment>
<keyword evidence="2" id="KW-0812">Transmembrane</keyword>
<evidence type="ECO:0000313" key="8">
    <source>
        <dbReference type="EMBL" id="CDQ98300.1"/>
    </source>
</evidence>
<dbReference type="InterPro" id="IPR046338">
    <property type="entry name" value="GAIN_dom_sf"/>
</dbReference>
<dbReference type="PaxDb" id="8022-A0A060ZAL2"/>
<dbReference type="PROSITE" id="PS50221">
    <property type="entry name" value="GAIN_B"/>
    <property type="match status" value="1"/>
</dbReference>
<reference evidence="8" key="2">
    <citation type="submission" date="2014-03" db="EMBL/GenBank/DDBJ databases">
        <authorList>
            <person name="Genoscope - CEA"/>
        </authorList>
    </citation>
    <scope>NUCLEOTIDE SEQUENCE</scope>
</reference>
<dbReference type="InterPro" id="IPR000203">
    <property type="entry name" value="GPS"/>
</dbReference>
<dbReference type="GO" id="GO:0005886">
    <property type="term" value="C:plasma membrane"/>
    <property type="evidence" value="ECO:0007669"/>
    <property type="project" value="TreeGrafter"/>
</dbReference>
<sequence length="204" mass="22193">RGNPGSSFPVAVLVRASFIIALDVLDVYVLSTDGQVQDFRFPQTSKGGASIQLSANTVKVNSKNGVAKLVFVLYKHLGQFLSTENATLRGGGRNLSDLTVNSHILAASITKESSRVFVSDPVIFTLEHLDKEHYDNPNCSFWNYSERSMIGYWSTQGCKLLDTNKSHTTCSCSHLTNFAILMAHRGNVVSGLQGVLSCRGVGLH</sequence>
<dbReference type="PANTHER" id="PTHR12011">
    <property type="entry name" value="ADHESION G-PROTEIN COUPLED RECEPTOR"/>
    <property type="match status" value="1"/>
</dbReference>
<dbReference type="GO" id="GO:0007189">
    <property type="term" value="P:adenylate cyclase-activating G protein-coupled receptor signaling pathway"/>
    <property type="evidence" value="ECO:0007669"/>
    <property type="project" value="TreeGrafter"/>
</dbReference>
<evidence type="ECO:0000256" key="2">
    <source>
        <dbReference type="ARBA" id="ARBA00022692"/>
    </source>
</evidence>
<dbReference type="GO" id="GO:0004930">
    <property type="term" value="F:G protein-coupled receptor activity"/>
    <property type="evidence" value="ECO:0007669"/>
    <property type="project" value="TreeGrafter"/>
</dbReference>
<dbReference type="STRING" id="8022.A0A060ZAL2"/>
<dbReference type="Gene3D" id="2.60.220.50">
    <property type="match status" value="1"/>
</dbReference>
<evidence type="ECO:0000313" key="9">
    <source>
        <dbReference type="Proteomes" id="UP000193380"/>
    </source>
</evidence>
<organism evidence="8 9">
    <name type="scientific">Oncorhynchus mykiss</name>
    <name type="common">Rainbow trout</name>
    <name type="synonym">Salmo gairdneri</name>
    <dbReference type="NCBI Taxonomy" id="8022"/>
    <lineage>
        <taxon>Eukaryota</taxon>
        <taxon>Metazoa</taxon>
        <taxon>Chordata</taxon>
        <taxon>Craniata</taxon>
        <taxon>Vertebrata</taxon>
        <taxon>Euteleostomi</taxon>
        <taxon>Actinopterygii</taxon>
        <taxon>Neopterygii</taxon>
        <taxon>Teleostei</taxon>
        <taxon>Protacanthopterygii</taxon>
        <taxon>Salmoniformes</taxon>
        <taxon>Salmonidae</taxon>
        <taxon>Salmoninae</taxon>
        <taxon>Oncorhynchus</taxon>
    </lineage>
</organism>
<protein>
    <recommendedName>
        <fullName evidence="7">GAIN-B domain-containing protein</fullName>
    </recommendedName>
</protein>
<feature type="domain" description="GAIN-B" evidence="7">
    <location>
        <begin position="26"/>
        <end position="188"/>
    </location>
</feature>
<dbReference type="InterPro" id="IPR057244">
    <property type="entry name" value="GAIN_B"/>
</dbReference>
<reference evidence="8" key="1">
    <citation type="journal article" date="2014" name="Nat. Commun.">
        <title>The rainbow trout genome provides novel insights into evolution after whole-genome duplication in vertebrates.</title>
        <authorList>
            <person name="Berthelot C."/>
            <person name="Brunet F."/>
            <person name="Chalopin D."/>
            <person name="Juanchich A."/>
            <person name="Bernard M."/>
            <person name="Noel B."/>
            <person name="Bento P."/>
            <person name="Da Silva C."/>
            <person name="Labadie K."/>
            <person name="Alberti A."/>
            <person name="Aury J.M."/>
            <person name="Louis A."/>
            <person name="Dehais P."/>
            <person name="Bardou P."/>
            <person name="Montfort J."/>
            <person name="Klopp C."/>
            <person name="Cabau C."/>
            <person name="Gaspin C."/>
            <person name="Thorgaard G.H."/>
            <person name="Boussaha M."/>
            <person name="Quillet E."/>
            <person name="Guyomard R."/>
            <person name="Galiana D."/>
            <person name="Bobe J."/>
            <person name="Volff J.N."/>
            <person name="Genet C."/>
            <person name="Wincker P."/>
            <person name="Jaillon O."/>
            <person name="Roest Crollius H."/>
            <person name="Guiguen Y."/>
        </authorList>
    </citation>
    <scope>NUCLEOTIDE SEQUENCE [LARGE SCALE GENOMIC DNA]</scope>
</reference>
<evidence type="ECO:0000259" key="7">
    <source>
        <dbReference type="PROSITE" id="PS50221"/>
    </source>
</evidence>
<feature type="chain" id="PRO_5001592847" description="GAIN-B domain-containing protein" evidence="6">
    <location>
        <begin position="22"/>
        <end position="204"/>
    </location>
</feature>
<keyword evidence="3" id="KW-1133">Transmembrane helix</keyword>
<accession>A0A060ZAL2</accession>
<evidence type="ECO:0000256" key="5">
    <source>
        <dbReference type="ARBA" id="ARBA00023157"/>
    </source>
</evidence>
<name>A0A060ZAL2_ONCMY</name>
<feature type="signal peptide" evidence="6">
    <location>
        <begin position="1"/>
        <end position="21"/>
    </location>
</feature>
<keyword evidence="4" id="KW-0472">Membrane</keyword>
<dbReference type="Proteomes" id="UP000193380">
    <property type="component" value="Unassembled WGS sequence"/>
</dbReference>
<dbReference type="EMBL" id="FR936429">
    <property type="protein sequence ID" value="CDQ98300.1"/>
    <property type="molecule type" value="Genomic_DNA"/>
</dbReference>
<proteinExistence type="predicted"/>
<dbReference type="SMART" id="SM00303">
    <property type="entry name" value="GPS"/>
    <property type="match status" value="1"/>
</dbReference>
<keyword evidence="6" id="KW-0732">Signal</keyword>